<keyword evidence="1" id="KW-1133">Transmembrane helix</keyword>
<dbReference type="EMBL" id="UYJE01000886">
    <property type="protein sequence ID" value="VDH97248.1"/>
    <property type="molecule type" value="Genomic_DNA"/>
</dbReference>
<proteinExistence type="predicted"/>
<dbReference type="InterPro" id="IPR013879">
    <property type="entry name" value="DUF1761"/>
</dbReference>
<protein>
    <submittedName>
        <fullName evidence="2">Uncharacterized protein</fullName>
    </submittedName>
</protein>
<dbReference type="OrthoDB" id="6115351at2759"/>
<evidence type="ECO:0000256" key="1">
    <source>
        <dbReference type="SAM" id="Phobius"/>
    </source>
</evidence>
<reference evidence="2" key="1">
    <citation type="submission" date="2018-11" db="EMBL/GenBank/DDBJ databases">
        <authorList>
            <person name="Alioto T."/>
            <person name="Alioto T."/>
        </authorList>
    </citation>
    <scope>NUCLEOTIDE SEQUENCE</scope>
</reference>
<name>A0A8B6BXX6_MYTGA</name>
<feature type="transmembrane region" description="Helical" evidence="1">
    <location>
        <begin position="6"/>
        <end position="25"/>
    </location>
</feature>
<keyword evidence="1" id="KW-0812">Transmembrane</keyword>
<dbReference type="AlphaFoldDB" id="A0A8B6BXX6"/>
<keyword evidence="1" id="KW-0472">Membrane</keyword>
<feature type="transmembrane region" description="Helical" evidence="1">
    <location>
        <begin position="114"/>
        <end position="131"/>
    </location>
</feature>
<comment type="caution">
    <text evidence="2">The sequence shown here is derived from an EMBL/GenBank/DDBJ whole genome shotgun (WGS) entry which is preliminary data.</text>
</comment>
<organism evidence="2 3">
    <name type="scientific">Mytilus galloprovincialis</name>
    <name type="common">Mediterranean mussel</name>
    <dbReference type="NCBI Taxonomy" id="29158"/>
    <lineage>
        <taxon>Eukaryota</taxon>
        <taxon>Metazoa</taxon>
        <taxon>Spiralia</taxon>
        <taxon>Lophotrochozoa</taxon>
        <taxon>Mollusca</taxon>
        <taxon>Bivalvia</taxon>
        <taxon>Autobranchia</taxon>
        <taxon>Pteriomorphia</taxon>
        <taxon>Mytilida</taxon>
        <taxon>Mytiloidea</taxon>
        <taxon>Mytilidae</taxon>
        <taxon>Mytilinae</taxon>
        <taxon>Mytilus</taxon>
    </lineage>
</organism>
<dbReference type="Pfam" id="PF08570">
    <property type="entry name" value="DUF1761"/>
    <property type="match status" value="1"/>
</dbReference>
<accession>A0A8B6BXX6</accession>
<keyword evidence="3" id="KW-1185">Reference proteome</keyword>
<dbReference type="Proteomes" id="UP000596742">
    <property type="component" value="Unassembled WGS sequence"/>
</dbReference>
<sequence length="132" mass="14211">MLGVIISVVASQIIGTIWYSSYFLGKPWMNNNYPGKSSEQISREGNFPVAIGVCIVGQACLALVLHYILLSYLGISGVEGAIRVGLGLGVLVTISDIPHCLFSCRSVIVFIIDHLYDTAVFVAMCTSIVHFG</sequence>
<evidence type="ECO:0000313" key="2">
    <source>
        <dbReference type="EMBL" id="VDH97248.1"/>
    </source>
</evidence>
<feature type="transmembrane region" description="Helical" evidence="1">
    <location>
        <begin position="46"/>
        <end position="69"/>
    </location>
</feature>
<evidence type="ECO:0000313" key="3">
    <source>
        <dbReference type="Proteomes" id="UP000596742"/>
    </source>
</evidence>
<feature type="transmembrane region" description="Helical" evidence="1">
    <location>
        <begin position="81"/>
        <end position="102"/>
    </location>
</feature>
<gene>
    <name evidence="2" type="ORF">MGAL_10B016872</name>
</gene>